<dbReference type="Proteomes" id="UP000235347">
    <property type="component" value="Unassembled WGS sequence"/>
</dbReference>
<gene>
    <name evidence="1" type="ORF">C0Z19_04935</name>
</gene>
<organism evidence="1 2">
    <name type="scientific">Trinickia soli</name>
    <dbReference type="NCBI Taxonomy" id="380675"/>
    <lineage>
        <taxon>Bacteria</taxon>
        <taxon>Pseudomonadati</taxon>
        <taxon>Pseudomonadota</taxon>
        <taxon>Betaproteobacteria</taxon>
        <taxon>Burkholderiales</taxon>
        <taxon>Burkholderiaceae</taxon>
        <taxon>Trinickia</taxon>
    </lineage>
</organism>
<dbReference type="AlphaFoldDB" id="A0A2N7WCM4"/>
<name>A0A2N7WCM4_9BURK</name>
<accession>A0A2N7WCM4</accession>
<sequence length="124" mass="13593">MKGKHPIVPQMATPDMIRRPLRDFIAELAQLPMTQSGEPDYAEAEPDVLVSLAESAELTAQILYAGLASLGLLYSWPAHQIEDGRVRAAHAAAVGRLQAEIGSLLPYLNRLSSECRRYTADYEG</sequence>
<reference evidence="1 2" key="1">
    <citation type="submission" date="2018-01" db="EMBL/GenBank/DDBJ databases">
        <title>Whole genome analyses suggest that Burkholderia sensu lato contains two further novel genera in the rhizoxinica-symbiotica group Mycetohabitans gen. nov., and Trinickia gen. nov.: implications for the evolution of diazotrophy and nodulation in the Burkholderiaceae.</title>
        <authorList>
            <person name="Estrada-de los Santos P."/>
            <person name="Palmer M."/>
            <person name="Chavez-Ramirez B."/>
            <person name="Beukes C."/>
            <person name="Steenkamp E.T."/>
            <person name="Hirsch A.M."/>
            <person name="Manyaka P."/>
            <person name="Maluk M."/>
            <person name="Lafos M."/>
            <person name="Crook M."/>
            <person name="Gross E."/>
            <person name="Simon M.F."/>
            <person name="Bueno dos Reis Junior F."/>
            <person name="Poole P.S."/>
            <person name="Venter S.N."/>
            <person name="James E.K."/>
        </authorList>
    </citation>
    <scope>NUCLEOTIDE SEQUENCE [LARGE SCALE GENOMIC DNA]</scope>
    <source>
        <strain evidence="1 2">GP25-8</strain>
    </source>
</reference>
<evidence type="ECO:0000313" key="2">
    <source>
        <dbReference type="Proteomes" id="UP000235347"/>
    </source>
</evidence>
<protein>
    <submittedName>
        <fullName evidence="1">Uncharacterized protein</fullName>
    </submittedName>
</protein>
<dbReference type="RefSeq" id="WP_102608678.1">
    <property type="nucleotide sequence ID" value="NZ_CADIKD010000016.1"/>
</dbReference>
<evidence type="ECO:0000313" key="1">
    <source>
        <dbReference type="EMBL" id="PMS27105.1"/>
    </source>
</evidence>
<comment type="caution">
    <text evidence="1">The sequence shown here is derived from an EMBL/GenBank/DDBJ whole genome shotgun (WGS) entry which is preliminary data.</text>
</comment>
<keyword evidence="2" id="KW-1185">Reference proteome</keyword>
<dbReference type="EMBL" id="PNYB01000003">
    <property type="protein sequence ID" value="PMS27105.1"/>
    <property type="molecule type" value="Genomic_DNA"/>
</dbReference>
<proteinExistence type="predicted"/>